<name>A0A225SVT2_9BURK</name>
<dbReference type="CDD" id="cd05254">
    <property type="entry name" value="dTDP_HR_like_SDR_e"/>
    <property type="match status" value="1"/>
</dbReference>
<dbReference type="EC" id="1.1.1.133" evidence="3 6"/>
<feature type="domain" description="RmlD-like substrate binding" evidence="7">
    <location>
        <begin position="4"/>
        <end position="301"/>
    </location>
</feature>
<comment type="cofactor">
    <cofactor evidence="6">
        <name>Mg(2+)</name>
        <dbReference type="ChEBI" id="CHEBI:18420"/>
    </cofactor>
    <text evidence="6">Binds 1 Mg(2+) ion per monomer.</text>
</comment>
<dbReference type="Proteomes" id="UP000214747">
    <property type="component" value="Unassembled WGS sequence"/>
</dbReference>
<dbReference type="InterPro" id="IPR005913">
    <property type="entry name" value="dTDP_dehydrorham_reduct"/>
</dbReference>
<comment type="function">
    <text evidence="6">Catalyzes the reduction of dTDP-6-deoxy-L-lyxo-4-hexulose to yield dTDP-L-rhamnose.</text>
</comment>
<evidence type="ECO:0000256" key="5">
    <source>
        <dbReference type="ARBA" id="ARBA00048200"/>
    </source>
</evidence>
<comment type="pathway">
    <text evidence="1 6">Carbohydrate biosynthesis; dTDP-L-rhamnose biosynthesis.</text>
</comment>
<dbReference type="GO" id="GO:0019305">
    <property type="term" value="P:dTDP-rhamnose biosynthetic process"/>
    <property type="evidence" value="ECO:0007669"/>
    <property type="project" value="UniProtKB-UniPathway"/>
</dbReference>
<organism evidence="8 9">
    <name type="scientific">Herbaspirillum aquaticum</name>
    <dbReference type="NCBI Taxonomy" id="568783"/>
    <lineage>
        <taxon>Bacteria</taxon>
        <taxon>Pseudomonadati</taxon>
        <taxon>Pseudomonadota</taxon>
        <taxon>Betaproteobacteria</taxon>
        <taxon>Burkholderiales</taxon>
        <taxon>Oxalobacteraceae</taxon>
        <taxon>Herbaspirillum</taxon>
    </lineage>
</organism>
<dbReference type="GO" id="GO:0005829">
    <property type="term" value="C:cytosol"/>
    <property type="evidence" value="ECO:0007669"/>
    <property type="project" value="TreeGrafter"/>
</dbReference>
<dbReference type="PANTHER" id="PTHR10491:SF4">
    <property type="entry name" value="METHIONINE ADENOSYLTRANSFERASE 2 SUBUNIT BETA"/>
    <property type="match status" value="1"/>
</dbReference>
<dbReference type="RefSeq" id="WP_088755153.1">
    <property type="nucleotide sequence ID" value="NZ_NJGV01000008.1"/>
</dbReference>
<evidence type="ECO:0000259" key="7">
    <source>
        <dbReference type="Pfam" id="PF04321"/>
    </source>
</evidence>
<gene>
    <name evidence="8" type="primary">rfbD</name>
    <name evidence="8" type="ORF">CEJ45_10980</name>
</gene>
<dbReference type="Gene3D" id="3.40.50.720">
    <property type="entry name" value="NAD(P)-binding Rossmann-like Domain"/>
    <property type="match status" value="1"/>
</dbReference>
<dbReference type="PANTHER" id="PTHR10491">
    <property type="entry name" value="DTDP-4-DEHYDRORHAMNOSE REDUCTASE"/>
    <property type="match status" value="1"/>
</dbReference>
<comment type="similarity">
    <text evidence="2 6">Belongs to the dTDP-4-dehydrorhamnose reductase family.</text>
</comment>
<protein>
    <recommendedName>
        <fullName evidence="4 6">dTDP-4-dehydrorhamnose reductase</fullName>
        <ecNumber evidence="3 6">1.1.1.133</ecNumber>
    </recommendedName>
</protein>
<comment type="caution">
    <text evidence="8">The sequence shown here is derived from an EMBL/GenBank/DDBJ whole genome shotgun (WGS) entry which is preliminary data.</text>
</comment>
<evidence type="ECO:0000256" key="1">
    <source>
        <dbReference type="ARBA" id="ARBA00004781"/>
    </source>
</evidence>
<dbReference type="SUPFAM" id="SSF51735">
    <property type="entry name" value="NAD(P)-binding Rossmann-fold domains"/>
    <property type="match status" value="1"/>
</dbReference>
<evidence type="ECO:0000256" key="4">
    <source>
        <dbReference type="ARBA" id="ARBA00017099"/>
    </source>
</evidence>
<evidence type="ECO:0000256" key="3">
    <source>
        <dbReference type="ARBA" id="ARBA00012929"/>
    </source>
</evidence>
<proteinExistence type="inferred from homology"/>
<dbReference type="InterPro" id="IPR029903">
    <property type="entry name" value="RmlD-like-bd"/>
</dbReference>
<evidence type="ECO:0000313" key="8">
    <source>
        <dbReference type="EMBL" id="OWY34809.1"/>
    </source>
</evidence>
<evidence type="ECO:0000256" key="2">
    <source>
        <dbReference type="ARBA" id="ARBA00010944"/>
    </source>
</evidence>
<evidence type="ECO:0000256" key="6">
    <source>
        <dbReference type="RuleBase" id="RU364082"/>
    </source>
</evidence>
<accession>A0A225SVT2</accession>
<comment type="catalytic activity">
    <reaction evidence="5 6">
        <text>dTDP-beta-L-rhamnose + NADP(+) = dTDP-4-dehydro-beta-L-rhamnose + NADPH + H(+)</text>
        <dbReference type="Rhea" id="RHEA:21796"/>
        <dbReference type="ChEBI" id="CHEBI:15378"/>
        <dbReference type="ChEBI" id="CHEBI:57510"/>
        <dbReference type="ChEBI" id="CHEBI:57783"/>
        <dbReference type="ChEBI" id="CHEBI:58349"/>
        <dbReference type="ChEBI" id="CHEBI:62830"/>
        <dbReference type="EC" id="1.1.1.133"/>
    </reaction>
</comment>
<dbReference type="InterPro" id="IPR036291">
    <property type="entry name" value="NAD(P)-bd_dom_sf"/>
</dbReference>
<dbReference type="EMBL" id="NJGV01000008">
    <property type="protein sequence ID" value="OWY34809.1"/>
    <property type="molecule type" value="Genomic_DNA"/>
</dbReference>
<dbReference type="NCBIfam" id="TIGR01214">
    <property type="entry name" value="rmlD"/>
    <property type="match status" value="1"/>
</dbReference>
<evidence type="ECO:0000313" key="9">
    <source>
        <dbReference type="Proteomes" id="UP000214747"/>
    </source>
</evidence>
<keyword evidence="6" id="KW-0560">Oxidoreductase</keyword>
<keyword evidence="9" id="KW-1185">Reference proteome</keyword>
<dbReference type="UniPathway" id="UPA00124"/>
<reference evidence="8 9" key="1">
    <citation type="journal article" date="2010" name="Int. J. Syst. Evol. Microbiol.">
        <title>Reclassification of Herbaspirillum putei as a later heterotypic synonym of Herbaspirillum huttiense, with the description of H. huttiense subsp. huttiense subsp. nov. and H. huttiense subsp. putei subsp. nov., comb. nov., and description of Herbaspirillum aquaticum sp. nov.</title>
        <authorList>
            <person name="Dobritsa A.P."/>
            <person name="Reddy M.C."/>
            <person name="Samadpour M."/>
        </authorList>
    </citation>
    <scope>NUCLEOTIDE SEQUENCE [LARGE SCALE GENOMIC DNA]</scope>
    <source>
        <strain evidence="8 9">IEH 4430</strain>
    </source>
</reference>
<dbReference type="GO" id="GO:0008831">
    <property type="term" value="F:dTDP-4-dehydrorhamnose reductase activity"/>
    <property type="evidence" value="ECO:0007669"/>
    <property type="project" value="UniProtKB-EC"/>
</dbReference>
<sequence>MKPMRILLTGASGQVGGEFLRRLRAMPAGLDVIAPARGQLDIAHPDALRSAVRDAKPDLIIHPAAYTAVVKAESEPDLARRINADAPAVLAEEAARLGAALIHFSTDYVFDGQHPGAYTEDMATHPLNVYGATKREGELAIAASGAAHWILRTSWVYNVAGNNFMKTAIRLAQQKESYTIVGDQLGAPTWASTIAAVCCRMLAGPDGGREKVAATTGTYHLTARGATSWHGYATLIARELAARGVPLKLKGLDQITPVLTSSYPTPPERPLNSRLDCSKLEQRFGITLPDWDEDALACLDQIIRHYQLDQGRLLPD</sequence>
<dbReference type="Pfam" id="PF04321">
    <property type="entry name" value="RmlD_sub_bind"/>
    <property type="match status" value="1"/>
</dbReference>
<dbReference type="AlphaFoldDB" id="A0A225SVT2"/>
<keyword evidence="6" id="KW-0521">NADP</keyword>
<dbReference type="Gene3D" id="3.90.25.10">
    <property type="entry name" value="UDP-galactose 4-epimerase, domain 1"/>
    <property type="match status" value="1"/>
</dbReference>